<dbReference type="InterPro" id="IPR011711">
    <property type="entry name" value="GntR_C"/>
</dbReference>
<keyword evidence="1" id="KW-0805">Transcription regulation</keyword>
<evidence type="ECO:0000313" key="7">
    <source>
        <dbReference type="Proteomes" id="UP000325957"/>
    </source>
</evidence>
<dbReference type="InterPro" id="IPR036388">
    <property type="entry name" value="WH-like_DNA-bd_sf"/>
</dbReference>
<dbReference type="Gene3D" id="1.20.120.530">
    <property type="entry name" value="GntR ligand-binding domain-like"/>
    <property type="match status" value="1"/>
</dbReference>
<dbReference type="SMART" id="SM00895">
    <property type="entry name" value="FCD"/>
    <property type="match status" value="1"/>
</dbReference>
<dbReference type="Gene3D" id="1.10.10.10">
    <property type="entry name" value="Winged helix-like DNA-binding domain superfamily/Winged helix DNA-binding domain"/>
    <property type="match status" value="1"/>
</dbReference>
<dbReference type="EMBL" id="SZWF01000023">
    <property type="protein sequence ID" value="KAA9393233.1"/>
    <property type="molecule type" value="Genomic_DNA"/>
</dbReference>
<dbReference type="InterPro" id="IPR036390">
    <property type="entry name" value="WH_DNA-bd_sf"/>
</dbReference>
<dbReference type="Proteomes" id="UP000325957">
    <property type="component" value="Unassembled WGS sequence"/>
</dbReference>
<dbReference type="RefSeq" id="WP_158034778.1">
    <property type="nucleotide sequence ID" value="NZ_ML708627.1"/>
</dbReference>
<gene>
    <name evidence="6" type="ORF">FCK90_13205</name>
</gene>
<comment type="caution">
    <text evidence="6">The sequence shown here is derived from an EMBL/GenBank/DDBJ whole genome shotgun (WGS) entry which is preliminary data.</text>
</comment>
<feature type="region of interest" description="Disordered" evidence="4">
    <location>
        <begin position="1"/>
        <end position="28"/>
    </location>
</feature>
<dbReference type="GO" id="GO:0003700">
    <property type="term" value="F:DNA-binding transcription factor activity"/>
    <property type="evidence" value="ECO:0007669"/>
    <property type="project" value="InterPro"/>
</dbReference>
<organism evidence="6 7">
    <name type="scientific">Kocuria coralli</name>
    <dbReference type="NCBI Taxonomy" id="1461025"/>
    <lineage>
        <taxon>Bacteria</taxon>
        <taxon>Bacillati</taxon>
        <taxon>Actinomycetota</taxon>
        <taxon>Actinomycetes</taxon>
        <taxon>Micrococcales</taxon>
        <taxon>Micrococcaceae</taxon>
        <taxon>Kocuria</taxon>
    </lineage>
</organism>
<feature type="compositionally biased region" description="Pro residues" evidence="4">
    <location>
        <begin position="1"/>
        <end position="11"/>
    </location>
</feature>
<keyword evidence="2" id="KW-0238">DNA-binding</keyword>
<name>A0A5J5KU98_9MICC</name>
<dbReference type="PROSITE" id="PS50949">
    <property type="entry name" value="HTH_GNTR"/>
    <property type="match status" value="1"/>
</dbReference>
<evidence type="ECO:0000313" key="6">
    <source>
        <dbReference type="EMBL" id="KAA9393233.1"/>
    </source>
</evidence>
<dbReference type="Pfam" id="PF07729">
    <property type="entry name" value="FCD"/>
    <property type="match status" value="1"/>
</dbReference>
<dbReference type="SUPFAM" id="SSF46785">
    <property type="entry name" value="Winged helix' DNA-binding domain"/>
    <property type="match status" value="1"/>
</dbReference>
<keyword evidence="3" id="KW-0804">Transcription</keyword>
<reference evidence="6 7" key="1">
    <citation type="submission" date="2019-05" db="EMBL/GenBank/DDBJ databases">
        <title>Kocuria coralli sp. nov., a novel actinobacterium isolated from coral reef seawater.</title>
        <authorList>
            <person name="Li J."/>
        </authorList>
    </citation>
    <scope>NUCLEOTIDE SEQUENCE [LARGE SCALE GENOMIC DNA]</scope>
    <source>
        <strain evidence="6 7">SCSIO 13007</strain>
    </source>
</reference>
<evidence type="ECO:0000259" key="5">
    <source>
        <dbReference type="PROSITE" id="PS50949"/>
    </source>
</evidence>
<feature type="domain" description="HTH gntR-type" evidence="5">
    <location>
        <begin position="255"/>
        <end position="329"/>
    </location>
</feature>
<evidence type="ECO:0000256" key="2">
    <source>
        <dbReference type="ARBA" id="ARBA00023125"/>
    </source>
</evidence>
<dbReference type="InterPro" id="IPR008920">
    <property type="entry name" value="TF_FadR/GntR_C"/>
</dbReference>
<dbReference type="SUPFAM" id="SSF48008">
    <property type="entry name" value="GntR ligand-binding domain-like"/>
    <property type="match status" value="1"/>
</dbReference>
<keyword evidence="7" id="KW-1185">Reference proteome</keyword>
<evidence type="ECO:0000256" key="1">
    <source>
        <dbReference type="ARBA" id="ARBA00023015"/>
    </source>
</evidence>
<dbReference type="PANTHER" id="PTHR43537:SF24">
    <property type="entry name" value="GLUCONATE OPERON TRANSCRIPTIONAL REPRESSOR"/>
    <property type="match status" value="1"/>
</dbReference>
<accession>A0A5J5KU98</accession>
<sequence length="477" mass="51548">MNSIPPHPPPAGRAGGQSGQPRGRPRVQEAADDIVASVLATAGPRVGTRDFSTRRIALLTGLSQSVVTRSVHRIRGSSRSPEERHSMHLTEFRVEFPRIVLVFGPGETAPPGQTQAFTRRAAALMAALHVSGAREWPSESALPAAERSLPGGMLRLVWEPWAQPWPDFLAQVSAALDACAPGVDAIPGDLLSQLAAKAGRGLLGVRWQRRDSAPRGGAWQEIEEISESNTLSVPEYPPPGRGRSMGPRWLPQDQLSITEQIAIALRKEVMNAGFRPGDHLAPAVLASGLGLTMPTVRAAMRRMVDDGLLAYSGGHFTVPEVTGQDVTDLYASRLHVGSVLLRGCCAQPRHRFLAPRLALRALEAAAAEGSGTDVDQADLHFQQELADASGLTQSARTFHALTLRVRMFISVLQLDYSPAADRIVSDDTRILRALLDGRAEEAVALWRSKLDNAVRHMSALSPTAFDRDLWQRLTAAD</sequence>
<evidence type="ECO:0000256" key="4">
    <source>
        <dbReference type="SAM" id="MobiDB-lite"/>
    </source>
</evidence>
<protein>
    <submittedName>
        <fullName evidence="6">GntR family transcriptional regulator</fullName>
    </submittedName>
</protein>
<dbReference type="InterPro" id="IPR000524">
    <property type="entry name" value="Tscrpt_reg_HTH_GntR"/>
</dbReference>
<dbReference type="AlphaFoldDB" id="A0A5J5KU98"/>
<dbReference type="OrthoDB" id="2375382at2"/>
<dbReference type="GO" id="GO:0003677">
    <property type="term" value="F:DNA binding"/>
    <property type="evidence" value="ECO:0007669"/>
    <property type="project" value="UniProtKB-KW"/>
</dbReference>
<dbReference type="PANTHER" id="PTHR43537">
    <property type="entry name" value="TRANSCRIPTIONAL REGULATOR, GNTR FAMILY"/>
    <property type="match status" value="1"/>
</dbReference>
<proteinExistence type="predicted"/>
<evidence type="ECO:0000256" key="3">
    <source>
        <dbReference type="ARBA" id="ARBA00023163"/>
    </source>
</evidence>